<dbReference type="EMBL" id="GGEC01043235">
    <property type="protein sequence ID" value="MBX23719.1"/>
    <property type="molecule type" value="Transcribed_RNA"/>
</dbReference>
<accession>A0A2P2M0H7</accession>
<sequence>MLTLTAVPALMPAKCIAQGRPKVMASNFPAFLPKEVEKIKDPFARKLATRIERLSVRANNCSFLISVSCSLEMDCYAILVYIFKLRR</sequence>
<protein>
    <submittedName>
        <fullName evidence="1">Uncharacterized protein MANES_01G028200</fullName>
    </submittedName>
</protein>
<dbReference type="EMBL" id="GGEC01043234">
    <property type="protein sequence ID" value="MBX23718.1"/>
    <property type="molecule type" value="Transcribed_RNA"/>
</dbReference>
<evidence type="ECO:0000313" key="1">
    <source>
        <dbReference type="EMBL" id="MBX23718.1"/>
    </source>
</evidence>
<name>A0A2P2M0H7_RHIMU</name>
<dbReference type="AlphaFoldDB" id="A0A2P2M0H7"/>
<reference evidence="1" key="1">
    <citation type="submission" date="2018-02" db="EMBL/GenBank/DDBJ databases">
        <title>Rhizophora mucronata_Transcriptome.</title>
        <authorList>
            <person name="Meera S.P."/>
            <person name="Sreeshan A."/>
            <person name="Augustine A."/>
        </authorList>
    </citation>
    <scope>NUCLEOTIDE SEQUENCE</scope>
    <source>
        <tissue evidence="1">Leaf</tissue>
    </source>
</reference>
<organism evidence="1">
    <name type="scientific">Rhizophora mucronata</name>
    <name type="common">Asiatic mangrove</name>
    <dbReference type="NCBI Taxonomy" id="61149"/>
    <lineage>
        <taxon>Eukaryota</taxon>
        <taxon>Viridiplantae</taxon>
        <taxon>Streptophyta</taxon>
        <taxon>Embryophyta</taxon>
        <taxon>Tracheophyta</taxon>
        <taxon>Spermatophyta</taxon>
        <taxon>Magnoliopsida</taxon>
        <taxon>eudicotyledons</taxon>
        <taxon>Gunneridae</taxon>
        <taxon>Pentapetalae</taxon>
        <taxon>rosids</taxon>
        <taxon>fabids</taxon>
        <taxon>Malpighiales</taxon>
        <taxon>Rhizophoraceae</taxon>
        <taxon>Rhizophora</taxon>
    </lineage>
</organism>
<proteinExistence type="predicted"/>